<dbReference type="STRING" id="1391654.AKJ09_02608"/>
<protein>
    <submittedName>
        <fullName evidence="3">Tenebrin</fullName>
    </submittedName>
</protein>
<dbReference type="Pfam" id="PF09557">
    <property type="entry name" value="DUF2382"/>
    <property type="match status" value="1"/>
</dbReference>
<dbReference type="InterPro" id="IPR019060">
    <property type="entry name" value="DUF2382"/>
</dbReference>
<dbReference type="KEGG" id="llu:AKJ09_02608"/>
<evidence type="ECO:0000313" key="4">
    <source>
        <dbReference type="Proteomes" id="UP000064967"/>
    </source>
</evidence>
<dbReference type="InterPro" id="IPR052967">
    <property type="entry name" value="Stress_Response_Assoc"/>
</dbReference>
<dbReference type="OrthoDB" id="581516at2"/>
<name>A0A0K1PS40_9BACT</name>
<dbReference type="Proteomes" id="UP000064967">
    <property type="component" value="Chromosome"/>
</dbReference>
<proteinExistence type="predicted"/>
<dbReference type="PANTHER" id="PTHR38463:SF1">
    <property type="entry name" value="STRESS RESPONSE PROTEIN YSNF"/>
    <property type="match status" value="1"/>
</dbReference>
<dbReference type="Pfam" id="PF11181">
    <property type="entry name" value="YflT"/>
    <property type="match status" value="1"/>
</dbReference>
<keyword evidence="4" id="KW-1185">Reference proteome</keyword>
<dbReference type="PATRIC" id="fig|1391654.3.peg.2644"/>
<feature type="domain" description="General stress protein 17M-like" evidence="2">
    <location>
        <begin position="4"/>
        <end position="104"/>
    </location>
</feature>
<dbReference type="EMBL" id="CP012333">
    <property type="protein sequence ID" value="AKU95944.1"/>
    <property type="molecule type" value="Genomic_DNA"/>
</dbReference>
<dbReference type="RefSeq" id="WP_146647308.1">
    <property type="nucleotide sequence ID" value="NZ_CP012333.1"/>
</dbReference>
<accession>A0A0K1PS40</accession>
<feature type="domain" description="DUF2382" evidence="1">
    <location>
        <begin position="198"/>
        <end position="306"/>
    </location>
</feature>
<dbReference type="InterPro" id="IPR025889">
    <property type="entry name" value="GSP17M-like_dom"/>
</dbReference>
<organism evidence="3 4">
    <name type="scientific">Labilithrix luteola</name>
    <dbReference type="NCBI Taxonomy" id="1391654"/>
    <lineage>
        <taxon>Bacteria</taxon>
        <taxon>Pseudomonadati</taxon>
        <taxon>Myxococcota</taxon>
        <taxon>Polyangia</taxon>
        <taxon>Polyangiales</taxon>
        <taxon>Labilitrichaceae</taxon>
        <taxon>Labilithrix</taxon>
    </lineage>
</organism>
<evidence type="ECO:0000313" key="3">
    <source>
        <dbReference type="EMBL" id="AKU95944.1"/>
    </source>
</evidence>
<gene>
    <name evidence="3" type="ORF">AKJ09_02608</name>
</gene>
<reference evidence="3 4" key="1">
    <citation type="submission" date="2015-08" db="EMBL/GenBank/DDBJ databases">
        <authorList>
            <person name="Babu N.S."/>
            <person name="Beckwith C.J."/>
            <person name="Beseler K.G."/>
            <person name="Brison A."/>
            <person name="Carone J.V."/>
            <person name="Caskin T.P."/>
            <person name="Diamond M."/>
            <person name="Durham M.E."/>
            <person name="Foxe J.M."/>
            <person name="Go M."/>
            <person name="Henderson B.A."/>
            <person name="Jones I.B."/>
            <person name="McGettigan J.A."/>
            <person name="Micheletti S.J."/>
            <person name="Nasrallah M.E."/>
            <person name="Ortiz D."/>
            <person name="Piller C.R."/>
            <person name="Privatt S.R."/>
            <person name="Schneider S.L."/>
            <person name="Sharp S."/>
            <person name="Smith T.C."/>
            <person name="Stanton J.D."/>
            <person name="Ullery H.E."/>
            <person name="Wilson R.J."/>
            <person name="Serrano M.G."/>
            <person name="Buck G."/>
            <person name="Lee V."/>
            <person name="Wang Y."/>
            <person name="Carvalho R."/>
            <person name="Voegtly L."/>
            <person name="Shi R."/>
            <person name="Duckworth R."/>
            <person name="Johnson A."/>
            <person name="Loviza R."/>
            <person name="Walstead R."/>
            <person name="Shah Z."/>
            <person name="Kiflezghi M."/>
            <person name="Wade K."/>
            <person name="Ball S.L."/>
            <person name="Bradley K.W."/>
            <person name="Asai D.J."/>
            <person name="Bowman C.A."/>
            <person name="Russell D.A."/>
            <person name="Pope W.H."/>
            <person name="Jacobs-Sera D."/>
            <person name="Hendrix R.W."/>
            <person name="Hatfull G.F."/>
        </authorList>
    </citation>
    <scope>NUCLEOTIDE SEQUENCE [LARGE SCALE GENOMIC DNA]</scope>
    <source>
        <strain evidence="3 4">DSM 27648</strain>
    </source>
</reference>
<evidence type="ECO:0000259" key="1">
    <source>
        <dbReference type="Pfam" id="PF09557"/>
    </source>
</evidence>
<sequence>MKTVVGMFNTVGEAQRTIDELIQLGFGPKDISVVTNLSAQRAMGGRLSLAPIESLDVGRVAACGPIADTMKQSTGGGNGLTGTLQYFGLTPKLAEHYARGVQHGETLESLTVEDKDADRVVAIMEKHARLEHEASLKAGAPIAGAAAAAAAGIAREVETRKEMPKQAAPMREPLRTDVITNIAGKEHLFGKDEERHIPIMREELRVGKREVERGGVHVSVHVKETPVNERINLREEHVEIERRAVDRAPRNGESVFRGEEMEFSEYGEEAVVEKGVRVVEEVIVHKRTTGHDEVVTDTLRATEVDIDHMRDFDRGGYKKHFDSLNLKGSTFDEYLPAYELGHRLRASKASRWEEIESQAKTNWENARPGTWDRFKDTIRYAWARARNL</sequence>
<dbReference type="AlphaFoldDB" id="A0A0K1PS40"/>
<dbReference type="PANTHER" id="PTHR38463">
    <property type="entry name" value="STRESS RESPONSE PROTEIN YSNF"/>
    <property type="match status" value="1"/>
</dbReference>
<evidence type="ECO:0000259" key="2">
    <source>
        <dbReference type="Pfam" id="PF11181"/>
    </source>
</evidence>